<dbReference type="GO" id="GO:0045786">
    <property type="term" value="P:negative regulation of cell cycle"/>
    <property type="evidence" value="ECO:0007669"/>
    <property type="project" value="TreeGrafter"/>
</dbReference>
<protein>
    <submittedName>
        <fullName evidence="7">Putative geminin-like isoform 1</fullName>
    </submittedName>
</protein>
<dbReference type="EMBL" id="QCYY01002412">
    <property type="protein sequence ID" value="ROT70558.1"/>
    <property type="molecule type" value="Genomic_DNA"/>
</dbReference>
<dbReference type="GO" id="GO:0008156">
    <property type="term" value="P:negative regulation of DNA replication"/>
    <property type="evidence" value="ECO:0007669"/>
    <property type="project" value="TreeGrafter"/>
</dbReference>
<feature type="region of interest" description="Disordered" evidence="6">
    <location>
        <begin position="208"/>
        <end position="231"/>
    </location>
</feature>
<reference evidence="7 8" key="1">
    <citation type="submission" date="2018-04" db="EMBL/GenBank/DDBJ databases">
        <authorList>
            <person name="Zhang X."/>
            <person name="Yuan J."/>
            <person name="Li F."/>
            <person name="Xiang J."/>
        </authorList>
    </citation>
    <scope>NUCLEOTIDE SEQUENCE [LARGE SCALE GENOMIC DNA]</scope>
    <source>
        <tissue evidence="7">Muscle</tissue>
    </source>
</reference>
<comment type="similarity">
    <text evidence="2">Belongs to the geminin family.</text>
</comment>
<dbReference type="Gene3D" id="1.20.5.1180">
    <property type="entry name" value="Geminin coiled-coil domain"/>
    <property type="match status" value="1"/>
</dbReference>
<comment type="subcellular location">
    <subcellularLocation>
        <location evidence="1">Nucleus</location>
    </subcellularLocation>
</comment>
<dbReference type="InterPro" id="IPR022786">
    <property type="entry name" value="Geminin/Multicilin"/>
</dbReference>
<dbReference type="STRING" id="6689.A0A423T2S3"/>
<evidence type="ECO:0000313" key="7">
    <source>
        <dbReference type="EMBL" id="ROT70558.1"/>
    </source>
</evidence>
<feature type="region of interest" description="Disordered" evidence="6">
    <location>
        <begin position="111"/>
        <end position="133"/>
    </location>
</feature>
<evidence type="ECO:0000256" key="2">
    <source>
        <dbReference type="ARBA" id="ARBA00007979"/>
    </source>
</evidence>
<evidence type="ECO:0000256" key="4">
    <source>
        <dbReference type="ARBA" id="ARBA00023242"/>
    </source>
</evidence>
<dbReference type="Proteomes" id="UP000283509">
    <property type="component" value="Unassembled WGS sequence"/>
</dbReference>
<accession>A0A423T2S3</accession>
<name>A0A423T2S3_PENVA</name>
<dbReference type="AlphaFoldDB" id="A0A423T2S3"/>
<feature type="compositionally biased region" description="Low complexity" evidence="6">
    <location>
        <begin position="115"/>
        <end position="126"/>
    </location>
</feature>
<dbReference type="PANTHER" id="PTHR13372:SF5">
    <property type="entry name" value="GEMININ"/>
    <property type="match status" value="1"/>
</dbReference>
<organism evidence="7 8">
    <name type="scientific">Penaeus vannamei</name>
    <name type="common">Whiteleg shrimp</name>
    <name type="synonym">Litopenaeus vannamei</name>
    <dbReference type="NCBI Taxonomy" id="6689"/>
    <lineage>
        <taxon>Eukaryota</taxon>
        <taxon>Metazoa</taxon>
        <taxon>Ecdysozoa</taxon>
        <taxon>Arthropoda</taxon>
        <taxon>Crustacea</taxon>
        <taxon>Multicrustacea</taxon>
        <taxon>Malacostraca</taxon>
        <taxon>Eumalacostraca</taxon>
        <taxon>Eucarida</taxon>
        <taxon>Decapoda</taxon>
        <taxon>Dendrobranchiata</taxon>
        <taxon>Penaeoidea</taxon>
        <taxon>Penaeidae</taxon>
        <taxon>Penaeus</taxon>
    </lineage>
</organism>
<dbReference type="SUPFAM" id="SSF111469">
    <property type="entry name" value="Geminin coiled-coil domain"/>
    <property type="match status" value="1"/>
</dbReference>
<proteinExistence type="inferred from homology"/>
<evidence type="ECO:0000256" key="3">
    <source>
        <dbReference type="ARBA" id="ARBA00023054"/>
    </source>
</evidence>
<evidence type="ECO:0000256" key="5">
    <source>
        <dbReference type="ARBA" id="ARBA00023306"/>
    </source>
</evidence>
<evidence type="ECO:0000256" key="1">
    <source>
        <dbReference type="ARBA" id="ARBA00004123"/>
    </source>
</evidence>
<dbReference type="Pfam" id="PF07412">
    <property type="entry name" value="Geminin"/>
    <property type="match status" value="1"/>
</dbReference>
<dbReference type="CDD" id="cd22589">
    <property type="entry name" value="geminin_CC"/>
    <property type="match status" value="1"/>
</dbReference>
<dbReference type="GO" id="GO:0005634">
    <property type="term" value="C:nucleus"/>
    <property type="evidence" value="ECO:0007669"/>
    <property type="project" value="UniProtKB-SubCell"/>
</dbReference>
<comment type="caution">
    <text evidence="7">The sequence shown here is derived from an EMBL/GenBank/DDBJ whole genome shotgun (WGS) entry which is preliminary data.</text>
</comment>
<dbReference type="OrthoDB" id="6365194at2759"/>
<evidence type="ECO:0000256" key="6">
    <source>
        <dbReference type="SAM" id="MobiDB-lite"/>
    </source>
</evidence>
<feature type="compositionally biased region" description="Low complexity" evidence="6">
    <location>
        <begin position="213"/>
        <end position="224"/>
    </location>
</feature>
<feature type="compositionally biased region" description="Low complexity" evidence="6">
    <location>
        <begin position="40"/>
        <end position="51"/>
    </location>
</feature>
<sequence length="231" mass="25451">MSLAQRSLTFGLQENVPKKKVASDERRTLGVIQPKAQKQSRLLLSSNGSLRVHSPSRGKKRKNDENSCQMKPKRADGIFEDPVQPAKKQKTFASIAVQTDDSAPVAIITPRTPVASRSSSEPSAASKTDASTKCSTLDMLTCDTPPPEYWEGLAEKRREALEETLEENHKLHEENTSLKKEVTVLKEENKLLEEMVEEAKGLAEMVQELTGQAESEAGAESSSSDKQTEDQ</sequence>
<keyword evidence="5" id="KW-0131">Cell cycle</keyword>
<keyword evidence="8" id="KW-1185">Reference proteome</keyword>
<keyword evidence="3" id="KW-0175">Coiled coil</keyword>
<feature type="compositionally biased region" description="Polar residues" evidence="6">
    <location>
        <begin position="1"/>
        <end position="12"/>
    </location>
</feature>
<dbReference type="PANTHER" id="PTHR13372">
    <property type="entry name" value="GEMININ"/>
    <property type="match status" value="1"/>
</dbReference>
<reference evidence="7 8" key="2">
    <citation type="submission" date="2019-01" db="EMBL/GenBank/DDBJ databases">
        <title>The decoding of complex shrimp genome reveals the adaptation for benthos swimmer, frequently molting mechanism and breeding impact on genome.</title>
        <authorList>
            <person name="Sun Y."/>
            <person name="Gao Y."/>
            <person name="Yu Y."/>
        </authorList>
    </citation>
    <scope>NUCLEOTIDE SEQUENCE [LARGE SCALE GENOMIC DNA]</scope>
    <source>
        <tissue evidence="7">Muscle</tissue>
    </source>
</reference>
<keyword evidence="4" id="KW-0539">Nucleus</keyword>
<feature type="region of interest" description="Disordered" evidence="6">
    <location>
        <begin position="1"/>
        <end position="84"/>
    </location>
</feature>
<gene>
    <name evidence="7" type="ORF">C7M84_011165</name>
</gene>
<evidence type="ECO:0000313" key="8">
    <source>
        <dbReference type="Proteomes" id="UP000283509"/>
    </source>
</evidence>